<accession>A0ABD0KV74</accession>
<evidence type="ECO:0000313" key="1">
    <source>
        <dbReference type="EMBL" id="KAK7490987.1"/>
    </source>
</evidence>
<organism evidence="1 2">
    <name type="scientific">Batillaria attramentaria</name>
    <dbReference type="NCBI Taxonomy" id="370345"/>
    <lineage>
        <taxon>Eukaryota</taxon>
        <taxon>Metazoa</taxon>
        <taxon>Spiralia</taxon>
        <taxon>Lophotrochozoa</taxon>
        <taxon>Mollusca</taxon>
        <taxon>Gastropoda</taxon>
        <taxon>Caenogastropoda</taxon>
        <taxon>Sorbeoconcha</taxon>
        <taxon>Cerithioidea</taxon>
        <taxon>Batillariidae</taxon>
        <taxon>Batillaria</taxon>
    </lineage>
</organism>
<proteinExistence type="predicted"/>
<gene>
    <name evidence="1" type="ORF">BaRGS_00017859</name>
</gene>
<sequence length="146" mass="17006">MSEHGGFFCLVRVMKLIEKPRYSNHNLSKRSVLLSRLLGATDRDVDVRSPLMDDRRLRELAGLTFTPQKRFRPAMQSRSGSCALIRALTRLWTPNYKVMLHNGTWKPKIKKTKYKKSESKETHISVYAEQNKTREKSPKKYGIILI</sequence>
<protein>
    <submittedName>
        <fullName evidence="1">Uncharacterized protein</fullName>
    </submittedName>
</protein>
<dbReference type="AlphaFoldDB" id="A0ABD0KV74"/>
<dbReference type="Proteomes" id="UP001519460">
    <property type="component" value="Unassembled WGS sequence"/>
</dbReference>
<comment type="caution">
    <text evidence="1">The sequence shown here is derived from an EMBL/GenBank/DDBJ whole genome shotgun (WGS) entry which is preliminary data.</text>
</comment>
<reference evidence="1 2" key="1">
    <citation type="journal article" date="2023" name="Sci. Data">
        <title>Genome assembly of the Korean intertidal mud-creeper Batillaria attramentaria.</title>
        <authorList>
            <person name="Patra A.K."/>
            <person name="Ho P.T."/>
            <person name="Jun S."/>
            <person name="Lee S.J."/>
            <person name="Kim Y."/>
            <person name="Won Y.J."/>
        </authorList>
    </citation>
    <scope>NUCLEOTIDE SEQUENCE [LARGE SCALE GENOMIC DNA]</scope>
    <source>
        <strain evidence="1">Wonlab-2016</strain>
    </source>
</reference>
<dbReference type="EMBL" id="JACVVK020000121">
    <property type="protein sequence ID" value="KAK7490987.1"/>
    <property type="molecule type" value="Genomic_DNA"/>
</dbReference>
<keyword evidence="2" id="KW-1185">Reference proteome</keyword>
<evidence type="ECO:0000313" key="2">
    <source>
        <dbReference type="Proteomes" id="UP001519460"/>
    </source>
</evidence>
<name>A0ABD0KV74_9CAEN</name>